<accession>A0ABT5HQ05</accession>
<evidence type="ECO:0000313" key="2">
    <source>
        <dbReference type="Proteomes" id="UP001214854"/>
    </source>
</evidence>
<gene>
    <name evidence="1" type="ORF">PQU92_02615</name>
</gene>
<dbReference type="EMBL" id="JAQQKX010000001">
    <property type="protein sequence ID" value="MDC7682150.1"/>
    <property type="molecule type" value="Genomic_DNA"/>
</dbReference>
<dbReference type="Proteomes" id="UP001214854">
    <property type="component" value="Unassembled WGS sequence"/>
</dbReference>
<dbReference type="RefSeq" id="WP_272746653.1">
    <property type="nucleotide sequence ID" value="NZ_JAQQKX010000001.1"/>
</dbReference>
<sequence length="102" mass="11304">MSIIGTFVKSDTGFSGSVKTATLNFKARLVENEPASENAPDYRIYTGAAEIGAGWKRTADNGREYISLKLDDPSFPHPIYASLFQDEDPDAYNLLWTRPVSK</sequence>
<organism evidence="1 2">
    <name type="scientific">Asticcacaulis aquaticus</name>
    <dbReference type="NCBI Taxonomy" id="2984212"/>
    <lineage>
        <taxon>Bacteria</taxon>
        <taxon>Pseudomonadati</taxon>
        <taxon>Pseudomonadota</taxon>
        <taxon>Alphaproteobacteria</taxon>
        <taxon>Caulobacterales</taxon>
        <taxon>Caulobacteraceae</taxon>
        <taxon>Asticcacaulis</taxon>
    </lineage>
</organism>
<dbReference type="Pfam" id="PF05284">
    <property type="entry name" value="DUF736"/>
    <property type="match status" value="1"/>
</dbReference>
<evidence type="ECO:0000313" key="1">
    <source>
        <dbReference type="EMBL" id="MDC7682150.1"/>
    </source>
</evidence>
<proteinExistence type="predicted"/>
<keyword evidence="2" id="KW-1185">Reference proteome</keyword>
<comment type="caution">
    <text evidence="1">The sequence shown here is derived from an EMBL/GenBank/DDBJ whole genome shotgun (WGS) entry which is preliminary data.</text>
</comment>
<dbReference type="InterPro" id="IPR007948">
    <property type="entry name" value="DUF736"/>
</dbReference>
<protein>
    <submittedName>
        <fullName evidence="1">DUF736 domain-containing protein</fullName>
    </submittedName>
</protein>
<reference evidence="1 2" key="1">
    <citation type="submission" date="2023-01" db="EMBL/GenBank/DDBJ databases">
        <title>Novel species of the genus Asticcacaulis isolated from rivers.</title>
        <authorList>
            <person name="Lu H."/>
        </authorList>
    </citation>
    <scope>NUCLEOTIDE SEQUENCE [LARGE SCALE GENOMIC DNA]</scope>
    <source>
        <strain evidence="1 2">BYS171W</strain>
    </source>
</reference>
<name>A0ABT5HQ05_9CAUL</name>